<evidence type="ECO:0000313" key="3">
    <source>
        <dbReference type="EMBL" id="MBB5283611.1"/>
    </source>
</evidence>
<evidence type="ECO:0000259" key="2">
    <source>
        <dbReference type="Pfam" id="PF00892"/>
    </source>
</evidence>
<dbReference type="RefSeq" id="WP_184173147.1">
    <property type="nucleotide sequence ID" value="NZ_JACHGF010000002.1"/>
</dbReference>
<dbReference type="EMBL" id="JACHGF010000002">
    <property type="protein sequence ID" value="MBB5283611.1"/>
    <property type="molecule type" value="Genomic_DNA"/>
</dbReference>
<dbReference type="Pfam" id="PF00892">
    <property type="entry name" value="EamA"/>
    <property type="match status" value="1"/>
</dbReference>
<comment type="caution">
    <text evidence="3">The sequence shown here is derived from an EMBL/GenBank/DDBJ whole genome shotgun (WGS) entry which is preliminary data.</text>
</comment>
<accession>A0A840TJL6</accession>
<feature type="transmembrane region" description="Helical" evidence="1">
    <location>
        <begin position="65"/>
        <end position="86"/>
    </location>
</feature>
<keyword evidence="4" id="KW-1185">Reference proteome</keyword>
<dbReference type="InterPro" id="IPR000620">
    <property type="entry name" value="EamA_dom"/>
</dbReference>
<feature type="transmembrane region" description="Helical" evidence="1">
    <location>
        <begin position="119"/>
        <end position="137"/>
    </location>
</feature>
<dbReference type="GO" id="GO:0016020">
    <property type="term" value="C:membrane"/>
    <property type="evidence" value="ECO:0007669"/>
    <property type="project" value="InterPro"/>
</dbReference>
<name>A0A840TJL6_9BACT</name>
<proteinExistence type="predicted"/>
<dbReference type="Proteomes" id="UP000557307">
    <property type="component" value="Unassembled WGS sequence"/>
</dbReference>
<evidence type="ECO:0000256" key="1">
    <source>
        <dbReference type="SAM" id="Phobius"/>
    </source>
</evidence>
<dbReference type="SUPFAM" id="SSF103481">
    <property type="entry name" value="Multidrug resistance efflux transporter EmrE"/>
    <property type="match status" value="1"/>
</dbReference>
<keyword evidence="1" id="KW-0812">Transmembrane</keyword>
<feature type="transmembrane region" description="Helical" evidence="1">
    <location>
        <begin position="30"/>
        <end position="50"/>
    </location>
</feature>
<dbReference type="AlphaFoldDB" id="A0A840TJL6"/>
<dbReference type="InterPro" id="IPR037185">
    <property type="entry name" value="EmrE-like"/>
</dbReference>
<protein>
    <submittedName>
        <fullName evidence="3">Transporter family protein</fullName>
    </submittedName>
</protein>
<organism evidence="3 4">
    <name type="scientific">Rhabdobacter roseus</name>
    <dbReference type="NCBI Taxonomy" id="1655419"/>
    <lineage>
        <taxon>Bacteria</taxon>
        <taxon>Pseudomonadati</taxon>
        <taxon>Bacteroidota</taxon>
        <taxon>Cytophagia</taxon>
        <taxon>Cytophagales</taxon>
        <taxon>Cytophagaceae</taxon>
        <taxon>Rhabdobacter</taxon>
    </lineage>
</organism>
<reference evidence="3 4" key="1">
    <citation type="submission" date="2020-08" db="EMBL/GenBank/DDBJ databases">
        <title>Genomic Encyclopedia of Type Strains, Phase IV (KMG-IV): sequencing the most valuable type-strain genomes for metagenomic binning, comparative biology and taxonomic classification.</title>
        <authorList>
            <person name="Goeker M."/>
        </authorList>
    </citation>
    <scope>NUCLEOTIDE SEQUENCE [LARGE SCALE GENOMIC DNA]</scope>
    <source>
        <strain evidence="3 4">DSM 105074</strain>
    </source>
</reference>
<keyword evidence="1" id="KW-1133">Transmembrane helix</keyword>
<feature type="domain" description="EamA" evidence="2">
    <location>
        <begin position="1"/>
        <end position="136"/>
    </location>
</feature>
<keyword evidence="1" id="KW-0472">Membrane</keyword>
<dbReference type="Gene3D" id="1.10.3730.20">
    <property type="match status" value="1"/>
</dbReference>
<feature type="transmembrane region" description="Helical" evidence="1">
    <location>
        <begin position="92"/>
        <end position="112"/>
    </location>
</feature>
<gene>
    <name evidence="3" type="ORF">HNQ92_001737</name>
</gene>
<evidence type="ECO:0000313" key="4">
    <source>
        <dbReference type="Proteomes" id="UP000557307"/>
    </source>
</evidence>
<sequence length="143" mass="15396">MWIVFALLAAVSAGAAVVLSKAGVKNMNSTLAFALQSILILLISWTAVLWQKEASQIASIDKKTWFFLLGAGVATTLSSLFSFRALKLGDASLVSSLERLSLVFAVAFAIFFLKERLNWQVIVGILLMIGGALLIGFSRQSTN</sequence>